<evidence type="ECO:0000313" key="4">
    <source>
        <dbReference type="Proteomes" id="UP000663870"/>
    </source>
</evidence>
<keyword evidence="4" id="KW-1185">Reference proteome</keyword>
<evidence type="ECO:0000256" key="1">
    <source>
        <dbReference type="ARBA" id="ARBA00007068"/>
    </source>
</evidence>
<dbReference type="Gene3D" id="3.60.70.12">
    <property type="entry name" value="L-amino peptidase D-ALA esterase/amidase"/>
    <property type="match status" value="1"/>
</dbReference>
<dbReference type="PANTHER" id="PTHR36512">
    <property type="entry name" value="D-AMINOPEPTIDASE"/>
    <property type="match status" value="1"/>
</dbReference>
<dbReference type="InterPro" id="IPR005321">
    <property type="entry name" value="Peptidase_S58_DmpA"/>
</dbReference>
<name>A0A815NXP5_9BILA</name>
<dbReference type="SUPFAM" id="SSF56266">
    <property type="entry name" value="DmpA/ArgJ-like"/>
    <property type="match status" value="1"/>
</dbReference>
<dbReference type="Proteomes" id="UP000663870">
    <property type="component" value="Unassembled WGS sequence"/>
</dbReference>
<organism evidence="3 4">
    <name type="scientific">Rotaria sordida</name>
    <dbReference type="NCBI Taxonomy" id="392033"/>
    <lineage>
        <taxon>Eukaryota</taxon>
        <taxon>Metazoa</taxon>
        <taxon>Spiralia</taxon>
        <taxon>Gnathifera</taxon>
        <taxon>Rotifera</taxon>
        <taxon>Eurotatoria</taxon>
        <taxon>Bdelloidea</taxon>
        <taxon>Philodinida</taxon>
        <taxon>Philodinidae</taxon>
        <taxon>Rotaria</taxon>
    </lineage>
</organism>
<comment type="similarity">
    <text evidence="1">Belongs to the peptidase S58 family.</text>
</comment>
<dbReference type="CDD" id="cd02253">
    <property type="entry name" value="DmpA"/>
    <property type="match status" value="1"/>
</dbReference>
<accession>A0A815NXP5</accession>
<comment type="caution">
    <text evidence="3">The sequence shown here is derived from an EMBL/GenBank/DDBJ whole genome shotgun (WGS) entry which is preliminary data.</text>
</comment>
<evidence type="ECO:0000313" key="3">
    <source>
        <dbReference type="EMBL" id="CAF1440630.1"/>
    </source>
</evidence>
<protein>
    <recommendedName>
        <fullName evidence="5">Aminopeptidase</fullName>
    </recommendedName>
</protein>
<dbReference type="GO" id="GO:0004177">
    <property type="term" value="F:aminopeptidase activity"/>
    <property type="evidence" value="ECO:0007669"/>
    <property type="project" value="TreeGrafter"/>
</dbReference>
<dbReference type="AlphaFoldDB" id="A0A815NXP5"/>
<gene>
    <name evidence="3" type="ORF">JXQ802_LOCUS36978</name>
    <name evidence="2" type="ORF">PYM288_LOCUS23778</name>
</gene>
<dbReference type="Pfam" id="PF03576">
    <property type="entry name" value="Peptidase_S58"/>
    <property type="match status" value="1"/>
</dbReference>
<evidence type="ECO:0008006" key="5">
    <source>
        <dbReference type="Google" id="ProtNLM"/>
    </source>
</evidence>
<proteinExistence type="inferred from homology"/>
<evidence type="ECO:0000313" key="2">
    <source>
        <dbReference type="EMBL" id="CAF1180457.1"/>
    </source>
</evidence>
<reference evidence="3" key="1">
    <citation type="submission" date="2021-02" db="EMBL/GenBank/DDBJ databases">
        <authorList>
            <person name="Nowell W R."/>
        </authorList>
    </citation>
    <scope>NUCLEOTIDE SEQUENCE</scope>
</reference>
<sequence length="379" mass="41162">MSVRVRARDIGIPFKGTPGAWNSITDVRGVEVGHRTLIDEGSDEQSTRKKPIRTGVTVVLPRGKNISGNLEEQQIFGAWYSLNGNGEMTGTTWLEESGLLAPIIAITNTHSVGTVRDTAIQWIARQSTDSVLSEGEYISLSLPVVTETWDGFLNDINGYHVKQEHLFDAIETASSGYVDEGNVGGGTGMITHDFKGGIGTSSRKHGEYTVGVLVQSNYGKRNQLTIAGVPIGEEMSNELLPVDGKRATKPQEQGSIIVIVATDAPFLPHQLKRLVRRVPLGIGLVGGRGGNGSGDIFIAFSTANQQVMGKKTGLLNLEMLPNEEMDPFFEAVTQATEEAILNAMIAAKTMEGLYGNKIYAIPHERIREILKKYNRLQDS</sequence>
<dbReference type="PANTHER" id="PTHR36512:SF3">
    <property type="entry name" value="BLR5678 PROTEIN"/>
    <property type="match status" value="1"/>
</dbReference>
<dbReference type="EMBL" id="CAJNOL010001943">
    <property type="protein sequence ID" value="CAF1440630.1"/>
    <property type="molecule type" value="Genomic_DNA"/>
</dbReference>
<dbReference type="Proteomes" id="UP000663854">
    <property type="component" value="Unassembled WGS sequence"/>
</dbReference>
<dbReference type="EMBL" id="CAJNOH010001137">
    <property type="protein sequence ID" value="CAF1180457.1"/>
    <property type="molecule type" value="Genomic_DNA"/>
</dbReference>
<dbReference type="InterPro" id="IPR016117">
    <property type="entry name" value="ArgJ-like_dom_sf"/>
</dbReference>